<comment type="caution">
    <text evidence="1">The sequence shown here is derived from an EMBL/GenBank/DDBJ whole genome shotgun (WGS) entry which is preliminary data.</text>
</comment>
<gene>
    <name evidence="1" type="ORF">CU098_000054</name>
</gene>
<reference evidence="1 2" key="1">
    <citation type="journal article" date="2018" name="G3 (Bethesda)">
        <title>Phylogenetic and Phylogenomic Definition of Rhizopus Species.</title>
        <authorList>
            <person name="Gryganskyi A.P."/>
            <person name="Golan J."/>
            <person name="Dolatabadi S."/>
            <person name="Mondo S."/>
            <person name="Robb S."/>
            <person name="Idnurm A."/>
            <person name="Muszewska A."/>
            <person name="Steczkiewicz K."/>
            <person name="Masonjones S."/>
            <person name="Liao H.L."/>
            <person name="Gajdeczka M.T."/>
            <person name="Anike F."/>
            <person name="Vuek A."/>
            <person name="Anishchenko I.M."/>
            <person name="Voigt K."/>
            <person name="de Hoog G.S."/>
            <person name="Smith M.E."/>
            <person name="Heitman J."/>
            <person name="Vilgalys R."/>
            <person name="Stajich J.E."/>
        </authorList>
    </citation>
    <scope>NUCLEOTIDE SEQUENCE [LARGE SCALE GENOMIC DNA]</scope>
    <source>
        <strain evidence="1 2">LSU 92-RS-03</strain>
    </source>
</reference>
<dbReference type="AlphaFoldDB" id="A0A367JIT9"/>
<keyword evidence="2" id="KW-1185">Reference proteome</keyword>
<proteinExistence type="predicted"/>
<protein>
    <submittedName>
        <fullName evidence="1">Uncharacterized protein</fullName>
    </submittedName>
</protein>
<organism evidence="1 2">
    <name type="scientific">Rhizopus stolonifer</name>
    <name type="common">Rhizopus nigricans</name>
    <dbReference type="NCBI Taxonomy" id="4846"/>
    <lineage>
        <taxon>Eukaryota</taxon>
        <taxon>Fungi</taxon>
        <taxon>Fungi incertae sedis</taxon>
        <taxon>Mucoromycota</taxon>
        <taxon>Mucoromycotina</taxon>
        <taxon>Mucoromycetes</taxon>
        <taxon>Mucorales</taxon>
        <taxon>Mucorineae</taxon>
        <taxon>Rhizopodaceae</taxon>
        <taxon>Rhizopus</taxon>
    </lineage>
</organism>
<evidence type="ECO:0000313" key="1">
    <source>
        <dbReference type="EMBL" id="RCH89805.1"/>
    </source>
</evidence>
<dbReference type="EMBL" id="PJQM01003268">
    <property type="protein sequence ID" value="RCH89805.1"/>
    <property type="molecule type" value="Genomic_DNA"/>
</dbReference>
<dbReference type="STRING" id="4846.A0A367JIT9"/>
<dbReference type="Proteomes" id="UP000253551">
    <property type="component" value="Unassembled WGS sequence"/>
</dbReference>
<sequence length="155" mass="17808">MCNKLHKLGAASGHPLDIHYPARGVVAVLIHVGYYNEFTNLLEKWKIAPLLDFNPLDHHHLRDPKLLETLTSDEERTTKLREIHQQRLIRALEYMRVHVRRPVARDFVYSGWLTAGMAQSAFTDGTFRITSFLNKESDADDLMQDQPGDTPDSDQ</sequence>
<name>A0A367JIT9_RHIST</name>
<dbReference type="OrthoDB" id="2206543at2759"/>
<accession>A0A367JIT9</accession>
<evidence type="ECO:0000313" key="2">
    <source>
        <dbReference type="Proteomes" id="UP000253551"/>
    </source>
</evidence>